<evidence type="ECO:0000259" key="7">
    <source>
        <dbReference type="Pfam" id="PF13183"/>
    </source>
</evidence>
<dbReference type="Proteomes" id="UP000014975">
    <property type="component" value="Unassembled WGS sequence"/>
</dbReference>
<evidence type="ECO:0000256" key="1">
    <source>
        <dbReference type="ARBA" id="ARBA00022448"/>
    </source>
</evidence>
<evidence type="ECO:0000313" key="8">
    <source>
        <dbReference type="EMBL" id="EPR32396.1"/>
    </source>
</evidence>
<protein>
    <submittedName>
        <fullName evidence="8">Putative reductase, iron-sulfur cluster-binding subunit</fullName>
    </submittedName>
</protein>
<dbReference type="InterPro" id="IPR009051">
    <property type="entry name" value="Helical_ferredxn"/>
</dbReference>
<dbReference type="Gene3D" id="1.10.1060.10">
    <property type="entry name" value="Alpha-helical ferredoxin"/>
    <property type="match status" value="1"/>
</dbReference>
<keyword evidence="6" id="KW-0411">Iron-sulfur</keyword>
<evidence type="ECO:0000256" key="5">
    <source>
        <dbReference type="ARBA" id="ARBA00023004"/>
    </source>
</evidence>
<dbReference type="GO" id="GO:0051539">
    <property type="term" value="F:4 iron, 4 sulfur cluster binding"/>
    <property type="evidence" value="ECO:0007669"/>
    <property type="project" value="UniProtKB-KW"/>
</dbReference>
<dbReference type="EMBL" id="ATHI01000027">
    <property type="protein sequence ID" value="EPR32396.1"/>
    <property type="molecule type" value="Genomic_DNA"/>
</dbReference>
<dbReference type="InterPro" id="IPR017896">
    <property type="entry name" value="4Fe4S_Fe-S-bd"/>
</dbReference>
<dbReference type="AlphaFoldDB" id="S7T743"/>
<dbReference type="InterPro" id="IPR017900">
    <property type="entry name" value="4Fe4S_Fe_S_CS"/>
</dbReference>
<sequence length="246" mass="27338">MTTIDKTKLSRALASKASARLEMWLSICSRCGLCAEGCHYYASNPRTEHVPAYRIQPLLDLYRKRGKVDAELLTEFRDIWYGTCTMCQRCTMYCPHGIGIAPLVHAARGVAVAMGLTPPGLAKGLENALEFGNNLGMTEDEYLETVEWQLEELREEMPSAEAPMDKAGAEYLLTFHPRDIKFYPQNLYNYLKLYNASGIDFTLSSKGWDSTNLGLFAGDVPKATALARNVVEAAEALRVKALITAE</sequence>
<dbReference type="PROSITE" id="PS00198">
    <property type="entry name" value="4FE4S_FER_1"/>
    <property type="match status" value="1"/>
</dbReference>
<keyword evidence="9" id="KW-1185">Reference proteome</keyword>
<comment type="caution">
    <text evidence="8">The sequence shown here is derived from an EMBL/GenBank/DDBJ whole genome shotgun (WGS) entry which is preliminary data.</text>
</comment>
<dbReference type="SUPFAM" id="SSF46548">
    <property type="entry name" value="alpha-helical ferredoxin"/>
    <property type="match status" value="1"/>
</dbReference>
<keyword evidence="1" id="KW-0813">Transport</keyword>
<dbReference type="Pfam" id="PF13183">
    <property type="entry name" value="Fer4_8"/>
    <property type="match status" value="1"/>
</dbReference>
<name>S7T743_9BACT</name>
<feature type="domain" description="4Fe-4S ferredoxin-type" evidence="7">
    <location>
        <begin position="25"/>
        <end position="98"/>
    </location>
</feature>
<proteinExistence type="predicted"/>
<evidence type="ECO:0000256" key="4">
    <source>
        <dbReference type="ARBA" id="ARBA00022982"/>
    </source>
</evidence>
<reference evidence="8 9" key="1">
    <citation type="journal article" date="2013" name="Genome Announc.">
        <title>Draft genome sequences for three mercury-methylating, sulfate-reducing bacteria.</title>
        <authorList>
            <person name="Brown S.D."/>
            <person name="Hurt R.A.Jr."/>
            <person name="Gilmour C.C."/>
            <person name="Elias D.A."/>
        </authorList>
    </citation>
    <scope>NUCLEOTIDE SEQUENCE [LARGE SCALE GENOMIC DNA]</scope>
    <source>
        <strain evidence="8 9">DSM 16529</strain>
    </source>
</reference>
<keyword evidence="4" id="KW-0249">Electron transport</keyword>
<dbReference type="GO" id="GO:0046872">
    <property type="term" value="F:metal ion binding"/>
    <property type="evidence" value="ECO:0007669"/>
    <property type="project" value="UniProtKB-KW"/>
</dbReference>
<dbReference type="eggNOG" id="COG0247">
    <property type="taxonomic scope" value="Bacteria"/>
</dbReference>
<evidence type="ECO:0000256" key="2">
    <source>
        <dbReference type="ARBA" id="ARBA00022485"/>
    </source>
</evidence>
<keyword evidence="5" id="KW-0408">Iron</keyword>
<keyword evidence="2" id="KW-0004">4Fe-4S</keyword>
<keyword evidence="3" id="KW-0479">Metal-binding</keyword>
<gene>
    <name evidence="8" type="ORF">dsat_0748</name>
</gene>
<dbReference type="OrthoDB" id="9786127at2"/>
<dbReference type="STRING" id="1121439.dsat_0748"/>
<dbReference type="PANTHER" id="PTHR43551:SF1">
    <property type="entry name" value="HETERODISULFIDE REDUCTASE"/>
    <property type="match status" value="1"/>
</dbReference>
<organism evidence="8 9">
    <name type="scientific">Alkalidesulfovibrio alkalitolerans DSM 16529</name>
    <dbReference type="NCBI Taxonomy" id="1121439"/>
    <lineage>
        <taxon>Bacteria</taxon>
        <taxon>Pseudomonadati</taxon>
        <taxon>Thermodesulfobacteriota</taxon>
        <taxon>Desulfovibrionia</taxon>
        <taxon>Desulfovibrionales</taxon>
        <taxon>Desulfovibrionaceae</taxon>
        <taxon>Alkalidesulfovibrio</taxon>
    </lineage>
</organism>
<accession>S7T743</accession>
<dbReference type="PANTHER" id="PTHR43551">
    <property type="entry name" value="FUMARATE REDUCTASE IRON-SULFUR SUBUNIT"/>
    <property type="match status" value="1"/>
</dbReference>
<evidence type="ECO:0000313" key="9">
    <source>
        <dbReference type="Proteomes" id="UP000014975"/>
    </source>
</evidence>
<evidence type="ECO:0000256" key="6">
    <source>
        <dbReference type="ARBA" id="ARBA00023014"/>
    </source>
</evidence>
<evidence type="ECO:0000256" key="3">
    <source>
        <dbReference type="ARBA" id="ARBA00022723"/>
    </source>
</evidence>